<dbReference type="Proteomes" id="UP000321501">
    <property type="component" value="Chromosome"/>
</dbReference>
<dbReference type="Proteomes" id="UP000070483">
    <property type="component" value="Unassembled WGS sequence"/>
</dbReference>
<reference evidence="2 5" key="3">
    <citation type="submission" date="2019-07" db="EMBL/GenBank/DDBJ databases">
        <title>Complete Genome Sequence of Leptotrichia wadei Strain JMUB3934.</title>
        <authorList>
            <person name="Watanabe S."/>
            <person name="Cui L."/>
        </authorList>
    </citation>
    <scope>NUCLEOTIDE SEQUENCE [LARGE SCALE GENOMIC DNA]</scope>
    <source>
        <strain evidence="2 5">JMUB3934</strain>
    </source>
</reference>
<dbReference type="Pfam" id="PF13192">
    <property type="entry name" value="Thioredoxin_3"/>
    <property type="match status" value="1"/>
</dbReference>
<organism evidence="3 4">
    <name type="scientific">Leptotrichia wadei</name>
    <dbReference type="NCBI Taxonomy" id="157687"/>
    <lineage>
        <taxon>Bacteria</taxon>
        <taxon>Fusobacteriati</taxon>
        <taxon>Fusobacteriota</taxon>
        <taxon>Fusobacteriia</taxon>
        <taxon>Fusobacteriales</taxon>
        <taxon>Leptotrichiaceae</taxon>
        <taxon>Leptotrichia</taxon>
    </lineage>
</organism>
<dbReference type="Gene3D" id="3.40.30.80">
    <property type="match status" value="1"/>
</dbReference>
<evidence type="ECO:0000313" key="3">
    <source>
        <dbReference type="EMBL" id="KXB64537.1"/>
    </source>
</evidence>
<dbReference type="OrthoDB" id="9806179at2"/>
<dbReference type="SUPFAM" id="SSF52833">
    <property type="entry name" value="Thioredoxin-like"/>
    <property type="match status" value="2"/>
</dbReference>
<dbReference type="InterPro" id="IPR036249">
    <property type="entry name" value="Thioredoxin-like_sf"/>
</dbReference>
<feature type="domain" description="Thioredoxin-like fold" evidence="1">
    <location>
        <begin position="133"/>
        <end position="206"/>
    </location>
</feature>
<evidence type="ECO:0000259" key="1">
    <source>
        <dbReference type="Pfam" id="PF13192"/>
    </source>
</evidence>
<dbReference type="PANTHER" id="PTHR37170">
    <property type="entry name" value="GLUTAREDOXIN-RELATED"/>
    <property type="match status" value="1"/>
</dbReference>
<name>A0A134AA01_9FUSO</name>
<proteinExistence type="predicted"/>
<gene>
    <name evidence="3" type="ORF">HMPREF3180_01364</name>
    <name evidence="2" type="ORF">JMUB3934_1862</name>
</gene>
<dbReference type="CDD" id="cd02974">
    <property type="entry name" value="AhpF_NTD_N"/>
    <property type="match status" value="1"/>
</dbReference>
<dbReference type="PROSITE" id="PS51354">
    <property type="entry name" value="GLUTAREDOXIN_2"/>
    <property type="match status" value="1"/>
</dbReference>
<dbReference type="STRING" id="157687.HMPREF3180_01364"/>
<evidence type="ECO:0000313" key="5">
    <source>
        <dbReference type="Proteomes" id="UP000321501"/>
    </source>
</evidence>
<dbReference type="EMBL" id="LSDD01000096">
    <property type="protein sequence ID" value="KXB64537.1"/>
    <property type="molecule type" value="Genomic_DNA"/>
</dbReference>
<protein>
    <submittedName>
        <fullName evidence="3">Alkyl hydroperoxide reductase subunit F domain protein</fullName>
    </submittedName>
    <submittedName>
        <fullName evidence="2">Alkyl hydroperoxide reductase subunit, FAD/NAD(P)-binding</fullName>
    </submittedName>
</protein>
<reference evidence="3" key="1">
    <citation type="submission" date="2016-01" db="EMBL/GenBank/DDBJ databases">
        <authorList>
            <person name="Oliw E.H."/>
        </authorList>
    </citation>
    <scope>NUCLEOTIDE SEQUENCE [LARGE SCALE GENOMIC DNA]</scope>
    <source>
        <strain evidence="3">KA00185</strain>
    </source>
</reference>
<dbReference type="InterPro" id="IPR044142">
    <property type="entry name" value="AhpF_NTD_N"/>
</dbReference>
<dbReference type="AlphaFoldDB" id="A0A134AA01"/>
<reference evidence="4" key="2">
    <citation type="submission" date="2016-01" db="EMBL/GenBank/DDBJ databases">
        <authorList>
            <person name="Mitreva M."/>
            <person name="Pepin K.H."/>
            <person name="Mihindukulasuriya K.A."/>
            <person name="Fulton R."/>
            <person name="Fronick C."/>
            <person name="O'Laughlin M."/>
            <person name="Miner T."/>
            <person name="Herter B."/>
            <person name="Rosa B.A."/>
            <person name="Cordes M."/>
            <person name="Tomlinson C."/>
            <person name="Wollam A."/>
            <person name="Palsikar V.B."/>
            <person name="Mardis E.R."/>
            <person name="Wilson R.K."/>
        </authorList>
    </citation>
    <scope>NUCLEOTIDE SEQUENCE [LARGE SCALE GENOMIC DNA]</scope>
    <source>
        <strain evidence="4">KA00185</strain>
    </source>
</reference>
<keyword evidence="4" id="KW-1185">Reference proteome</keyword>
<dbReference type="InterPro" id="IPR012336">
    <property type="entry name" value="Thioredoxin-like_fold"/>
</dbReference>
<dbReference type="EMBL" id="AP019835">
    <property type="protein sequence ID" value="BBM50552.1"/>
    <property type="molecule type" value="Genomic_DNA"/>
</dbReference>
<dbReference type="RefSeq" id="WP_060918065.1">
    <property type="nucleotide sequence ID" value="NZ_AP019835.1"/>
</dbReference>
<evidence type="ECO:0000313" key="4">
    <source>
        <dbReference type="Proteomes" id="UP000070483"/>
    </source>
</evidence>
<sequence>MALLDSNIVEQLKGYFDKISTNIELAAFLDNSEKSKELDSFLQEVDAISEKVNYVKKSFENDKADLDKANITRPISFTLLKDGENTGINFSGIPGGHEFNSFILAVLGLAGLGKKLEGDQLSKVESVDKPLNVETFVSLSCTHCPDVIQALNLISTYNKNITVTMVDSAVFFEEAKEKDIQAVPVVFINGEQKSVGAKTIEELINLIANA</sequence>
<dbReference type="PATRIC" id="fig|157687.3.peg.1360"/>
<accession>A0A134AA01</accession>
<evidence type="ECO:0000313" key="2">
    <source>
        <dbReference type="EMBL" id="BBM50552.1"/>
    </source>
</evidence>
<dbReference type="PANTHER" id="PTHR37170:SF1">
    <property type="entry name" value="GLUTAREDOXIN-LIKE PROTEIN"/>
    <property type="match status" value="1"/>
</dbReference>